<name>X0SG45_9ZZZZ</name>
<gene>
    <name evidence="2" type="ORF">S01H1_11515</name>
</gene>
<evidence type="ECO:0000313" key="2">
    <source>
        <dbReference type="EMBL" id="GAF79969.1"/>
    </source>
</evidence>
<dbReference type="InterPro" id="IPR024399">
    <property type="entry name" value="DUF2628"/>
</dbReference>
<organism evidence="2">
    <name type="scientific">marine sediment metagenome</name>
    <dbReference type="NCBI Taxonomy" id="412755"/>
    <lineage>
        <taxon>unclassified sequences</taxon>
        <taxon>metagenomes</taxon>
        <taxon>ecological metagenomes</taxon>
    </lineage>
</organism>
<proteinExistence type="predicted"/>
<protein>
    <submittedName>
        <fullName evidence="2">Uncharacterized protein</fullName>
    </submittedName>
</protein>
<feature type="transmembrane region" description="Helical" evidence="1">
    <location>
        <begin position="30"/>
        <end position="48"/>
    </location>
</feature>
<reference evidence="2" key="1">
    <citation type="journal article" date="2014" name="Front. Microbiol.">
        <title>High frequency of phylogenetically diverse reductive dehalogenase-homologous genes in deep subseafloor sedimentary metagenomes.</title>
        <authorList>
            <person name="Kawai M."/>
            <person name="Futagami T."/>
            <person name="Toyoda A."/>
            <person name="Takaki Y."/>
            <person name="Nishi S."/>
            <person name="Hori S."/>
            <person name="Arai W."/>
            <person name="Tsubouchi T."/>
            <person name="Morono Y."/>
            <person name="Uchiyama I."/>
            <person name="Ito T."/>
            <person name="Fujiyama A."/>
            <person name="Inagaki F."/>
            <person name="Takami H."/>
        </authorList>
    </citation>
    <scope>NUCLEOTIDE SEQUENCE</scope>
    <source>
        <strain evidence="2">Expedition CK06-06</strain>
    </source>
</reference>
<dbReference type="EMBL" id="BARS01005873">
    <property type="protein sequence ID" value="GAF79969.1"/>
    <property type="molecule type" value="Genomic_DNA"/>
</dbReference>
<accession>X0SG45</accession>
<keyword evidence="1" id="KW-0812">Transmembrane</keyword>
<feature type="transmembrane region" description="Helical" evidence="1">
    <location>
        <begin position="54"/>
        <end position="86"/>
    </location>
</feature>
<evidence type="ECO:0000256" key="1">
    <source>
        <dbReference type="SAM" id="Phobius"/>
    </source>
</evidence>
<keyword evidence="1" id="KW-0472">Membrane</keyword>
<sequence length="87" mass="9702">MVVYTVHESPKPLADPFERAARLVFINDRFHWLAAIFPAIWLLVKGMWWELVAYLVLISALIGVLDVLGATPATVSIIVVIVQIVFG</sequence>
<feature type="non-terminal residue" evidence="2">
    <location>
        <position position="87"/>
    </location>
</feature>
<keyword evidence="1" id="KW-1133">Transmembrane helix</keyword>
<comment type="caution">
    <text evidence="2">The sequence shown here is derived from an EMBL/GenBank/DDBJ whole genome shotgun (WGS) entry which is preliminary data.</text>
</comment>
<dbReference type="Pfam" id="PF10947">
    <property type="entry name" value="DUF2628"/>
    <property type="match status" value="1"/>
</dbReference>
<dbReference type="AlphaFoldDB" id="X0SG45"/>